<dbReference type="InterPro" id="IPR037126">
    <property type="entry name" value="PdaC/RsiV-like_sf"/>
</dbReference>
<comment type="caution">
    <text evidence="2">The sequence shown here is derived from an EMBL/GenBank/DDBJ whole genome shotgun (WGS) entry which is preliminary data.</text>
</comment>
<accession>A0ABU0UVT4</accession>
<keyword evidence="3" id="KW-1185">Reference proteome</keyword>
<evidence type="ECO:0000313" key="2">
    <source>
        <dbReference type="EMBL" id="MDQ1208659.1"/>
    </source>
</evidence>
<dbReference type="RefSeq" id="WP_307003215.1">
    <property type="nucleotide sequence ID" value="NZ_JAUTBK010000002.1"/>
</dbReference>
<feature type="domain" description="DUF3298" evidence="1">
    <location>
        <begin position="214"/>
        <end position="291"/>
    </location>
</feature>
<organism evidence="2 3">
    <name type="scientific">Acinetobacter baylyi</name>
    <dbReference type="NCBI Taxonomy" id="202950"/>
    <lineage>
        <taxon>Bacteria</taxon>
        <taxon>Pseudomonadati</taxon>
        <taxon>Pseudomonadota</taxon>
        <taxon>Gammaproteobacteria</taxon>
        <taxon>Moraxellales</taxon>
        <taxon>Moraxellaceae</taxon>
        <taxon>Acinetobacter</taxon>
    </lineage>
</organism>
<evidence type="ECO:0000259" key="1">
    <source>
        <dbReference type="Pfam" id="PF11738"/>
    </source>
</evidence>
<dbReference type="Pfam" id="PF11738">
    <property type="entry name" value="DUF3298"/>
    <property type="match status" value="1"/>
</dbReference>
<sequence length="312" mass="34476">MMLQIHKTSVAIIFGSVFFLVACQPKSTPADSSEKASAAQTSDAQVVRLEGQSVKLNVELPACDGNNCPEFEVERLTSNYPWIDQKIDAEILKNLAHILEISKAQQTAQESKKLAEPAASAVADQNSPLSAQQQLEQKVKPYVQSFIGLDNELKALSGNHQINLMIKPSILKSQAPVATVVLNTSSYLGGAHGSAIQQYYNFDLDHEKLLQLNDLLLPHQKAALEQRAHEAFKVWVMESKLANSVDEYEQAWKFKLSNNFLLGDHGLILQYGEYEIGPYAVGLPRLVVPYDQLNTILKPEYLPTQSTSVKGS</sequence>
<dbReference type="InterPro" id="IPR021729">
    <property type="entry name" value="DUF3298"/>
</dbReference>
<evidence type="ECO:0000313" key="3">
    <source>
        <dbReference type="Proteomes" id="UP001233360"/>
    </source>
</evidence>
<reference evidence="2 3" key="1">
    <citation type="submission" date="2023-07" db="EMBL/GenBank/DDBJ databases">
        <title>Functional and genomic diversity of the sorghum phyllosphere microbiome.</title>
        <authorList>
            <person name="Shade A."/>
        </authorList>
    </citation>
    <scope>NUCLEOTIDE SEQUENCE [LARGE SCALE GENOMIC DNA]</scope>
    <source>
        <strain evidence="2 3">SORGH_AS_0887</strain>
    </source>
</reference>
<gene>
    <name evidence="2" type="ORF">QE380_001582</name>
</gene>
<dbReference type="EMBL" id="JAUTBK010000002">
    <property type="protein sequence ID" value="MDQ1208659.1"/>
    <property type="molecule type" value="Genomic_DNA"/>
</dbReference>
<protein>
    <recommendedName>
        <fullName evidence="1">DUF3298 domain-containing protein</fullName>
    </recommendedName>
</protein>
<dbReference type="PROSITE" id="PS51257">
    <property type="entry name" value="PROKAR_LIPOPROTEIN"/>
    <property type="match status" value="1"/>
</dbReference>
<dbReference type="Proteomes" id="UP001233360">
    <property type="component" value="Unassembled WGS sequence"/>
</dbReference>
<name>A0ABU0UVT4_ACIBI</name>
<proteinExistence type="predicted"/>
<dbReference type="Gene3D" id="3.30.565.40">
    <property type="entry name" value="Fervidobacterium nodosum Rt17-B1 like"/>
    <property type="match status" value="1"/>
</dbReference>
<dbReference type="Gene3D" id="3.90.640.20">
    <property type="entry name" value="Heat-shock cognate protein, ATPase"/>
    <property type="match status" value="1"/>
</dbReference>